<protein>
    <submittedName>
        <fullName evidence="2">ParA family protein</fullName>
    </submittedName>
</protein>
<reference evidence="2 3" key="1">
    <citation type="submission" date="2019-07" db="EMBL/GenBank/DDBJ databases">
        <title>Characterization of Brevibacillus brevis HK544, as a potential biocontrol agent.</title>
        <authorList>
            <person name="Kim H."/>
        </authorList>
    </citation>
    <scope>NUCLEOTIDE SEQUENCE [LARGE SCALE GENOMIC DNA]</scope>
    <source>
        <strain evidence="2 3">HK544</strain>
    </source>
</reference>
<proteinExistence type="predicted"/>
<dbReference type="AlphaFoldDB" id="A0A517IDL7"/>
<dbReference type="Pfam" id="PF13614">
    <property type="entry name" value="AAA_31"/>
    <property type="match status" value="1"/>
</dbReference>
<name>A0A517IDL7_BREBE</name>
<evidence type="ECO:0000313" key="2">
    <source>
        <dbReference type="EMBL" id="QDS36967.1"/>
    </source>
</evidence>
<dbReference type="InterPro" id="IPR050678">
    <property type="entry name" value="DNA_Partitioning_ATPase"/>
</dbReference>
<dbReference type="RefSeq" id="WP_144618429.1">
    <property type="nucleotide sequence ID" value="NZ_CP042161.1"/>
</dbReference>
<accession>A0A517IDL7</accession>
<dbReference type="PANTHER" id="PTHR13696">
    <property type="entry name" value="P-LOOP CONTAINING NUCLEOSIDE TRIPHOSPHATE HYDROLASE"/>
    <property type="match status" value="1"/>
</dbReference>
<gene>
    <name evidence="2" type="ORF">FPS98_25140</name>
</gene>
<organism evidence="2 3">
    <name type="scientific">Brevibacillus brevis</name>
    <name type="common">Bacillus brevis</name>
    <dbReference type="NCBI Taxonomy" id="1393"/>
    <lineage>
        <taxon>Bacteria</taxon>
        <taxon>Bacillati</taxon>
        <taxon>Bacillota</taxon>
        <taxon>Bacilli</taxon>
        <taxon>Bacillales</taxon>
        <taxon>Paenibacillaceae</taxon>
        <taxon>Brevibacillus</taxon>
    </lineage>
</organism>
<feature type="domain" description="AAA" evidence="1">
    <location>
        <begin position="1"/>
        <end position="195"/>
    </location>
</feature>
<dbReference type="CDD" id="cd02042">
    <property type="entry name" value="ParAB_family"/>
    <property type="match status" value="1"/>
</dbReference>
<dbReference type="EMBL" id="CP042161">
    <property type="protein sequence ID" value="QDS36967.1"/>
    <property type="molecule type" value="Genomic_DNA"/>
</dbReference>
<dbReference type="PANTHER" id="PTHR13696:SF52">
    <property type="entry name" value="PARA FAMILY PROTEIN CT_582"/>
    <property type="match status" value="1"/>
</dbReference>
<dbReference type="SUPFAM" id="SSF52540">
    <property type="entry name" value="P-loop containing nucleoside triphosphate hydrolases"/>
    <property type="match status" value="1"/>
</dbReference>
<sequence length="331" mass="37351">MKAIAMFNNKGGVGKTTLVCNLVGYLSLELGKKVLVIDADPQCNTTINILPEEQFEAFYYEKKAFTIYDILRPLHRGQGYSENINFYNVENFGVDFLIGDPRLSLMEDLLSNDWKDATSGEPRGLRTTLVFSDLLRKCSQYDYVFFDMGPSLGSLNRSILLACDYFLTPMSLDIFSLLALENIGQTMDTWKKRFTQGVNNNLDPEALEGLRTEFNIKFAGYVTQQYTAKVVDGVKRPVKAFDQILTRVPELIKNELIDKINDDKEGIVNYELGSIPNFHSLIPISQSAHKPIFNLEYGDGVVGAHFSKVEEFKEIIHSIAIQLLENVEAVS</sequence>
<evidence type="ECO:0000313" key="3">
    <source>
        <dbReference type="Proteomes" id="UP000317713"/>
    </source>
</evidence>
<evidence type="ECO:0000259" key="1">
    <source>
        <dbReference type="Pfam" id="PF13614"/>
    </source>
</evidence>
<dbReference type="InterPro" id="IPR027417">
    <property type="entry name" value="P-loop_NTPase"/>
</dbReference>
<dbReference type="InterPro" id="IPR025669">
    <property type="entry name" value="AAA_dom"/>
</dbReference>
<dbReference type="Gene3D" id="3.40.50.300">
    <property type="entry name" value="P-loop containing nucleotide triphosphate hydrolases"/>
    <property type="match status" value="1"/>
</dbReference>
<dbReference type="Proteomes" id="UP000317713">
    <property type="component" value="Chromosome"/>
</dbReference>